<evidence type="ECO:0000313" key="2">
    <source>
        <dbReference type="EMBL" id="KZP30312.1"/>
    </source>
</evidence>
<gene>
    <name evidence="2" type="ORF">FIBSPDRAFT_926502</name>
</gene>
<dbReference type="AlphaFoldDB" id="A0A166T871"/>
<dbReference type="SUPFAM" id="SSF49344">
    <property type="entry name" value="CBD9-like"/>
    <property type="match status" value="1"/>
</dbReference>
<organism evidence="2 3">
    <name type="scientific">Athelia psychrophila</name>
    <dbReference type="NCBI Taxonomy" id="1759441"/>
    <lineage>
        <taxon>Eukaryota</taxon>
        <taxon>Fungi</taxon>
        <taxon>Dikarya</taxon>
        <taxon>Basidiomycota</taxon>
        <taxon>Agaricomycotina</taxon>
        <taxon>Agaricomycetes</taxon>
        <taxon>Agaricomycetidae</taxon>
        <taxon>Atheliales</taxon>
        <taxon>Atheliaceae</taxon>
        <taxon>Athelia</taxon>
    </lineage>
</organism>
<name>A0A166T871_9AGAM</name>
<dbReference type="Gene3D" id="2.60.40.1210">
    <property type="entry name" value="Cellobiose dehydrogenase, cytochrome domain"/>
    <property type="match status" value="1"/>
</dbReference>
<sequence length="162" mass="16889">MSISATGFLNMHPLLLRLLVLAGSLWTLGIGATTASSPMVIVWPNSADTVTLSQRMATVEVFAHTTVGSKPSLVHTVSSISAQPVIRAILSGTSPDAMLMLHVDPGAFTLDLTLPISSNSTTPTTTSAGDPVHRRNMMIVDYGTLCAVGILGLLPLGVLIAR</sequence>
<keyword evidence="1" id="KW-1133">Transmembrane helix</keyword>
<keyword evidence="1" id="KW-0472">Membrane</keyword>
<keyword evidence="3" id="KW-1185">Reference proteome</keyword>
<feature type="transmembrane region" description="Helical" evidence="1">
    <location>
        <begin position="142"/>
        <end position="161"/>
    </location>
</feature>
<dbReference type="STRING" id="436010.A0A166T871"/>
<accession>A0A166T871</accession>
<evidence type="ECO:0000256" key="1">
    <source>
        <dbReference type="SAM" id="Phobius"/>
    </source>
</evidence>
<dbReference type="Proteomes" id="UP000076532">
    <property type="component" value="Unassembled WGS sequence"/>
</dbReference>
<reference evidence="2 3" key="1">
    <citation type="journal article" date="2016" name="Mol. Biol. Evol.">
        <title>Comparative Genomics of Early-Diverging Mushroom-Forming Fungi Provides Insights into the Origins of Lignocellulose Decay Capabilities.</title>
        <authorList>
            <person name="Nagy L.G."/>
            <person name="Riley R."/>
            <person name="Tritt A."/>
            <person name="Adam C."/>
            <person name="Daum C."/>
            <person name="Floudas D."/>
            <person name="Sun H."/>
            <person name="Yadav J.S."/>
            <person name="Pangilinan J."/>
            <person name="Larsson K.H."/>
            <person name="Matsuura K."/>
            <person name="Barry K."/>
            <person name="Labutti K."/>
            <person name="Kuo R."/>
            <person name="Ohm R.A."/>
            <person name="Bhattacharya S.S."/>
            <person name="Shirouzu T."/>
            <person name="Yoshinaga Y."/>
            <person name="Martin F.M."/>
            <person name="Grigoriev I.V."/>
            <person name="Hibbett D.S."/>
        </authorList>
    </citation>
    <scope>NUCLEOTIDE SEQUENCE [LARGE SCALE GENOMIC DNA]</scope>
    <source>
        <strain evidence="2 3">CBS 109695</strain>
    </source>
</reference>
<dbReference type="EMBL" id="KV417494">
    <property type="protein sequence ID" value="KZP30312.1"/>
    <property type="molecule type" value="Genomic_DNA"/>
</dbReference>
<dbReference type="OrthoDB" id="19261at2759"/>
<evidence type="ECO:0000313" key="3">
    <source>
        <dbReference type="Proteomes" id="UP000076532"/>
    </source>
</evidence>
<keyword evidence="1" id="KW-0812">Transmembrane</keyword>
<proteinExistence type="predicted"/>
<protein>
    <submittedName>
        <fullName evidence="2">Uncharacterized protein</fullName>
    </submittedName>
</protein>